<name>E6W181_DESIS</name>
<evidence type="ECO:0000313" key="3">
    <source>
        <dbReference type="Proteomes" id="UP000002572"/>
    </source>
</evidence>
<dbReference type="Pfam" id="PF19489">
    <property type="entry name" value="SLT_4"/>
    <property type="match status" value="1"/>
</dbReference>
<dbReference type="STRING" id="653733.Selin_1773"/>
<proteinExistence type="predicted"/>
<sequence>MLIFAALVLLGGCAAKQPKNIDNICAIFDQKPHWYDYAKRAESRWGTPTHVQMAIMYQESSFRHNVRPAERTQILGVIPGPRRSSAFGYPQAKDEVWREFARDTSNRFADRRSMKDALDFIGYYNDISHRRLRISKSNAEHLYLAYHEGHGGYQRRTYQQKPWLMRTAKIVGDRAKTYERQLASCESRFKCRRFYQIWPFCR</sequence>
<evidence type="ECO:0000259" key="1">
    <source>
        <dbReference type="Pfam" id="PF19489"/>
    </source>
</evidence>
<organism evidence="2 3">
    <name type="scientific">Desulfurispirillum indicum (strain ATCC BAA-1389 / DSM 22839 / S5)</name>
    <dbReference type="NCBI Taxonomy" id="653733"/>
    <lineage>
        <taxon>Bacteria</taxon>
        <taxon>Pseudomonadati</taxon>
        <taxon>Chrysiogenota</taxon>
        <taxon>Chrysiogenia</taxon>
        <taxon>Chrysiogenales</taxon>
        <taxon>Chrysiogenaceae</taxon>
        <taxon>Desulfurispirillum</taxon>
    </lineage>
</organism>
<dbReference type="SUPFAM" id="SSF53955">
    <property type="entry name" value="Lysozyme-like"/>
    <property type="match status" value="1"/>
</dbReference>
<dbReference type="Proteomes" id="UP000002572">
    <property type="component" value="Chromosome"/>
</dbReference>
<reference evidence="2 3" key="1">
    <citation type="submission" date="2010-12" db="EMBL/GenBank/DDBJ databases">
        <title>Complete sequence of Desulfurispirillum indicum S5.</title>
        <authorList>
            <consortium name="US DOE Joint Genome Institute"/>
            <person name="Lucas S."/>
            <person name="Copeland A."/>
            <person name="Lapidus A."/>
            <person name="Cheng J.-F."/>
            <person name="Goodwin L."/>
            <person name="Pitluck S."/>
            <person name="Chertkov O."/>
            <person name="Held B."/>
            <person name="Detter J.C."/>
            <person name="Han C."/>
            <person name="Tapia R."/>
            <person name="Land M."/>
            <person name="Hauser L."/>
            <person name="Kyrpides N."/>
            <person name="Ivanova N."/>
            <person name="Mikhailova N."/>
            <person name="Haggblom M."/>
            <person name="Rauschenbach I."/>
            <person name="Bini E."/>
            <person name="Woyke T."/>
        </authorList>
    </citation>
    <scope>NUCLEOTIDE SEQUENCE [LARGE SCALE GENOMIC DNA]</scope>
    <source>
        <strain evidence="3">ATCC BAA-1389 / DSM 22839 / S5</strain>
    </source>
</reference>
<dbReference type="InterPro" id="IPR045795">
    <property type="entry name" value="SLT_4"/>
</dbReference>
<evidence type="ECO:0000313" key="2">
    <source>
        <dbReference type="EMBL" id="ADU66501.1"/>
    </source>
</evidence>
<dbReference type="RefSeq" id="WP_013506381.1">
    <property type="nucleotide sequence ID" value="NC_014836.1"/>
</dbReference>
<dbReference type="eggNOG" id="COG4764">
    <property type="taxonomic scope" value="Bacteria"/>
</dbReference>
<dbReference type="Gene3D" id="1.10.530.10">
    <property type="match status" value="1"/>
</dbReference>
<feature type="domain" description="Transglycosylase SLT" evidence="1">
    <location>
        <begin position="2"/>
        <end position="185"/>
    </location>
</feature>
<accession>E6W181</accession>
<dbReference type="HOGENOM" id="CLU_094963_0_0_0"/>
<protein>
    <recommendedName>
        <fullName evidence="1">Transglycosylase SLT domain-containing protein</fullName>
    </recommendedName>
</protein>
<dbReference type="AlphaFoldDB" id="E6W181"/>
<dbReference type="InterPro" id="IPR023346">
    <property type="entry name" value="Lysozyme-like_dom_sf"/>
</dbReference>
<dbReference type="EMBL" id="CP002432">
    <property type="protein sequence ID" value="ADU66501.1"/>
    <property type="molecule type" value="Genomic_DNA"/>
</dbReference>
<gene>
    <name evidence="2" type="ordered locus">Selin_1773</name>
</gene>
<dbReference type="InParanoid" id="E6W181"/>
<keyword evidence="3" id="KW-1185">Reference proteome</keyword>
<dbReference type="KEGG" id="din:Selin_1773"/>